<name>A0A6A6BXW7_ZASCE</name>
<evidence type="ECO:0000313" key="3">
    <source>
        <dbReference type="EMBL" id="KAF2159654.1"/>
    </source>
</evidence>
<dbReference type="InterPro" id="IPR046497">
    <property type="entry name" value="DUF6590"/>
</dbReference>
<dbReference type="EMBL" id="ML993634">
    <property type="protein sequence ID" value="KAF2159654.1"/>
    <property type="molecule type" value="Genomic_DNA"/>
</dbReference>
<evidence type="ECO:0000259" key="2">
    <source>
        <dbReference type="Pfam" id="PF20233"/>
    </source>
</evidence>
<dbReference type="AlphaFoldDB" id="A0A6A6BXW7"/>
<keyword evidence="4" id="KW-1185">Reference proteome</keyword>
<dbReference type="GeneID" id="54567803"/>
<reference evidence="3" key="1">
    <citation type="journal article" date="2020" name="Stud. Mycol.">
        <title>101 Dothideomycetes genomes: a test case for predicting lifestyles and emergence of pathogens.</title>
        <authorList>
            <person name="Haridas S."/>
            <person name="Albert R."/>
            <person name="Binder M."/>
            <person name="Bloem J."/>
            <person name="Labutti K."/>
            <person name="Salamov A."/>
            <person name="Andreopoulos B."/>
            <person name="Baker S."/>
            <person name="Barry K."/>
            <person name="Bills G."/>
            <person name="Bluhm B."/>
            <person name="Cannon C."/>
            <person name="Castanera R."/>
            <person name="Culley D."/>
            <person name="Daum C."/>
            <person name="Ezra D."/>
            <person name="Gonzalez J."/>
            <person name="Henrissat B."/>
            <person name="Kuo A."/>
            <person name="Liang C."/>
            <person name="Lipzen A."/>
            <person name="Lutzoni F."/>
            <person name="Magnuson J."/>
            <person name="Mondo S."/>
            <person name="Nolan M."/>
            <person name="Ohm R."/>
            <person name="Pangilinan J."/>
            <person name="Park H.-J."/>
            <person name="Ramirez L."/>
            <person name="Alfaro M."/>
            <person name="Sun H."/>
            <person name="Tritt A."/>
            <person name="Yoshinaga Y."/>
            <person name="Zwiers L.-H."/>
            <person name="Turgeon B."/>
            <person name="Goodwin S."/>
            <person name="Spatafora J."/>
            <person name="Crous P."/>
            <person name="Grigoriev I."/>
        </authorList>
    </citation>
    <scope>NUCLEOTIDE SEQUENCE</scope>
    <source>
        <strain evidence="3">ATCC 36951</strain>
    </source>
</reference>
<accession>A0A6A6BXW7</accession>
<feature type="region of interest" description="Disordered" evidence="1">
    <location>
        <begin position="282"/>
        <end position="301"/>
    </location>
</feature>
<feature type="domain" description="DUF6590" evidence="2">
    <location>
        <begin position="191"/>
        <end position="351"/>
    </location>
</feature>
<dbReference type="Proteomes" id="UP000799537">
    <property type="component" value="Unassembled WGS sequence"/>
</dbReference>
<sequence>MAEQGGGGGGRGPFFFDPARQQRYYYDRRTNEYVYEDNYRVPAQPSPSDPRTANRSIPRGGQAAVASQFRLQDATSPTRAREYAHNAVGEQPPYGGRRQSQSSSLEQDMANMNLATPAAPSTSQYERNGIRFTDVQNPISQVRTVVGTYPPNRITDPFFSQRGIHAQQMLMAIDGPEAEDLWPTFRLQKRGFFKVGRVFLVLWAEPAGESRASIISKPEISDRSLFAGAYNTKVHSKVRRFVVIREGENYCSALPVTTYGGQGVAKASVKKSEHAIIHTTREAPPALSSEQPSREEHGGMRPIPIRVIPDEKTETLDPMSRIDFGKIHTIQHNLRVRSLGNVHAHSVNALKTQFANVWSQTTAPDPQTVVASSSGSRGQANLPAARSSSKQPVRGGRSQARHPAAEESEGESSGEESEDNNGSSDDDDSGPEDQRKQSRPALPPPTIAGASSSQRNTQTQAGTSSGAAQVSWDMRVAQARISYRNRIQRGYTPIQAVAEMVAGLQQQGRSKLEAENEIRALLSTDQS</sequence>
<dbReference type="PANTHER" id="PTHR35391:SF5">
    <property type="entry name" value="DUF6590 DOMAIN-CONTAINING PROTEIN"/>
    <property type="match status" value="1"/>
</dbReference>
<feature type="compositionally biased region" description="Polar residues" evidence="1">
    <location>
        <begin position="365"/>
        <end position="379"/>
    </location>
</feature>
<gene>
    <name evidence="3" type="ORF">M409DRAFT_60587</name>
</gene>
<evidence type="ECO:0000256" key="1">
    <source>
        <dbReference type="SAM" id="MobiDB-lite"/>
    </source>
</evidence>
<feature type="compositionally biased region" description="Acidic residues" evidence="1">
    <location>
        <begin position="406"/>
        <end position="431"/>
    </location>
</feature>
<dbReference type="OrthoDB" id="3650189at2759"/>
<feature type="region of interest" description="Disordered" evidence="1">
    <location>
        <begin position="365"/>
        <end position="468"/>
    </location>
</feature>
<dbReference type="Pfam" id="PF20233">
    <property type="entry name" value="DUF6590"/>
    <property type="match status" value="1"/>
</dbReference>
<organism evidence="3 4">
    <name type="scientific">Zasmidium cellare ATCC 36951</name>
    <dbReference type="NCBI Taxonomy" id="1080233"/>
    <lineage>
        <taxon>Eukaryota</taxon>
        <taxon>Fungi</taxon>
        <taxon>Dikarya</taxon>
        <taxon>Ascomycota</taxon>
        <taxon>Pezizomycotina</taxon>
        <taxon>Dothideomycetes</taxon>
        <taxon>Dothideomycetidae</taxon>
        <taxon>Mycosphaerellales</taxon>
        <taxon>Mycosphaerellaceae</taxon>
        <taxon>Zasmidium</taxon>
    </lineage>
</organism>
<feature type="region of interest" description="Disordered" evidence="1">
    <location>
        <begin position="36"/>
        <end position="105"/>
    </location>
</feature>
<dbReference type="RefSeq" id="XP_033660543.1">
    <property type="nucleotide sequence ID" value="XM_033814531.1"/>
</dbReference>
<dbReference type="PANTHER" id="PTHR35391">
    <property type="entry name" value="C2H2-TYPE DOMAIN-CONTAINING PROTEIN-RELATED"/>
    <property type="match status" value="1"/>
</dbReference>
<protein>
    <recommendedName>
        <fullName evidence="2">DUF6590 domain-containing protein</fullName>
    </recommendedName>
</protein>
<evidence type="ECO:0000313" key="4">
    <source>
        <dbReference type="Proteomes" id="UP000799537"/>
    </source>
</evidence>
<proteinExistence type="predicted"/>
<feature type="compositionally biased region" description="Polar residues" evidence="1">
    <location>
        <begin position="69"/>
        <end position="78"/>
    </location>
</feature>
<feature type="compositionally biased region" description="Polar residues" evidence="1">
    <location>
        <begin position="449"/>
        <end position="468"/>
    </location>
</feature>